<evidence type="ECO:0000256" key="8">
    <source>
        <dbReference type="ARBA" id="ARBA00022989"/>
    </source>
</evidence>
<dbReference type="OMA" id="WEEGKCQ"/>
<evidence type="ECO:0000256" key="3">
    <source>
        <dbReference type="ARBA" id="ARBA00022448"/>
    </source>
</evidence>
<evidence type="ECO:0000256" key="1">
    <source>
        <dbReference type="ARBA" id="ARBA00004163"/>
    </source>
</evidence>
<dbReference type="GO" id="GO:0016192">
    <property type="term" value="P:vesicle-mediated transport"/>
    <property type="evidence" value="ECO:0007669"/>
    <property type="project" value="UniProtKB-KW"/>
</dbReference>
<name>B6K0M8_SCHJY</name>
<organism evidence="11 13">
    <name type="scientific">Schizosaccharomyces japonicus (strain yFS275 / FY16936)</name>
    <name type="common">Fission yeast</name>
    <dbReference type="NCBI Taxonomy" id="402676"/>
    <lineage>
        <taxon>Eukaryota</taxon>
        <taxon>Fungi</taxon>
        <taxon>Dikarya</taxon>
        <taxon>Ascomycota</taxon>
        <taxon>Taphrinomycotina</taxon>
        <taxon>Schizosaccharomycetes</taxon>
        <taxon>Schizosaccharomycetales</taxon>
        <taxon>Schizosaccharomycetaceae</taxon>
        <taxon>Schizosaccharomyces</taxon>
    </lineage>
</organism>
<keyword evidence="13" id="KW-1185">Reference proteome</keyword>
<dbReference type="Pfam" id="PF09753">
    <property type="entry name" value="Use1"/>
    <property type="match status" value="1"/>
</dbReference>
<dbReference type="Proteomes" id="UP000001744">
    <property type="component" value="Unassembled WGS sequence"/>
</dbReference>
<accession>B6K0M8</accession>
<keyword evidence="9 10" id="KW-0472">Membrane</keyword>
<evidence type="ECO:0000313" key="12">
    <source>
        <dbReference type="JaponicusDB" id="SJAG_02586"/>
    </source>
</evidence>
<dbReference type="eggNOG" id="KOG2678">
    <property type="taxonomic scope" value="Eukaryota"/>
</dbReference>
<dbReference type="PANTHER" id="PTHR13050">
    <property type="entry name" value="USE1-LIKE PROTEIN"/>
    <property type="match status" value="1"/>
</dbReference>
<dbReference type="AlphaFoldDB" id="B6K0M8"/>
<proteinExistence type="inferred from homology"/>
<dbReference type="JaponicusDB" id="SJAG_02586">
    <property type="gene designation" value="use1"/>
</dbReference>
<evidence type="ECO:0000256" key="4">
    <source>
        <dbReference type="ARBA" id="ARBA00022692"/>
    </source>
</evidence>
<reference evidence="11 13" key="1">
    <citation type="journal article" date="2011" name="Science">
        <title>Comparative functional genomics of the fission yeasts.</title>
        <authorList>
            <person name="Rhind N."/>
            <person name="Chen Z."/>
            <person name="Yassour M."/>
            <person name="Thompson D.A."/>
            <person name="Haas B.J."/>
            <person name="Habib N."/>
            <person name="Wapinski I."/>
            <person name="Roy S."/>
            <person name="Lin M.F."/>
            <person name="Heiman D.I."/>
            <person name="Young S.K."/>
            <person name="Furuya K."/>
            <person name="Guo Y."/>
            <person name="Pidoux A."/>
            <person name="Chen H.M."/>
            <person name="Robbertse B."/>
            <person name="Goldberg J.M."/>
            <person name="Aoki K."/>
            <person name="Bayne E.H."/>
            <person name="Berlin A.M."/>
            <person name="Desjardins C.A."/>
            <person name="Dobbs E."/>
            <person name="Dukaj L."/>
            <person name="Fan L."/>
            <person name="FitzGerald M.G."/>
            <person name="French C."/>
            <person name="Gujja S."/>
            <person name="Hansen K."/>
            <person name="Keifenheim D."/>
            <person name="Levin J.Z."/>
            <person name="Mosher R.A."/>
            <person name="Mueller C.A."/>
            <person name="Pfiffner J."/>
            <person name="Priest M."/>
            <person name="Russ C."/>
            <person name="Smialowska A."/>
            <person name="Swoboda P."/>
            <person name="Sykes S.M."/>
            <person name="Vaughn M."/>
            <person name="Vengrova S."/>
            <person name="Yoder R."/>
            <person name="Zeng Q."/>
            <person name="Allshire R."/>
            <person name="Baulcombe D."/>
            <person name="Birren B.W."/>
            <person name="Brown W."/>
            <person name="Ekwall K."/>
            <person name="Kellis M."/>
            <person name="Leatherwood J."/>
            <person name="Levin H."/>
            <person name="Margalit H."/>
            <person name="Martienssen R."/>
            <person name="Nieduszynski C.A."/>
            <person name="Spatafora J.W."/>
            <person name="Friedman N."/>
            <person name="Dalgaard J.Z."/>
            <person name="Baumann P."/>
            <person name="Niki H."/>
            <person name="Regev A."/>
            <person name="Nusbaum C."/>
        </authorList>
    </citation>
    <scope>NUCLEOTIDE SEQUENCE [LARGE SCALE GENOMIC DNA]</scope>
    <source>
        <strain evidence="13">yFS275 / FY16936</strain>
    </source>
</reference>
<evidence type="ECO:0000256" key="6">
    <source>
        <dbReference type="ARBA" id="ARBA00022892"/>
    </source>
</evidence>
<dbReference type="GeneID" id="7047692"/>
<evidence type="ECO:0000256" key="5">
    <source>
        <dbReference type="ARBA" id="ARBA00022824"/>
    </source>
</evidence>
<keyword evidence="7" id="KW-0653">Protein transport</keyword>
<dbReference type="GO" id="GO:0015031">
    <property type="term" value="P:protein transport"/>
    <property type="evidence" value="ECO:0007669"/>
    <property type="project" value="UniProtKB-KW"/>
</dbReference>
<dbReference type="STRING" id="402676.B6K0M8"/>
<keyword evidence="3" id="KW-0813">Transport</keyword>
<dbReference type="CDD" id="cd15860">
    <property type="entry name" value="SNARE_USE1"/>
    <property type="match status" value="1"/>
</dbReference>
<dbReference type="RefSeq" id="XP_002173792.1">
    <property type="nucleotide sequence ID" value="XM_002173756.2"/>
</dbReference>
<dbReference type="PANTHER" id="PTHR13050:SF7">
    <property type="entry name" value="VESICLE TRANSPORT PROTEIN USE1"/>
    <property type="match status" value="1"/>
</dbReference>
<dbReference type="VEuPathDB" id="FungiDB:SJAG_02586"/>
<dbReference type="InterPro" id="IPR019150">
    <property type="entry name" value="Vesicle_transport_protein_Use1"/>
</dbReference>
<evidence type="ECO:0000313" key="13">
    <source>
        <dbReference type="Proteomes" id="UP000001744"/>
    </source>
</evidence>
<keyword evidence="8 10" id="KW-1133">Transmembrane helix</keyword>
<gene>
    <name evidence="12" type="primary">use1</name>
    <name evidence="11" type="ORF">SJAG_02586</name>
</gene>
<comment type="subcellular location">
    <subcellularLocation>
        <location evidence="1">Endoplasmic reticulum membrane</location>
        <topology evidence="1">Single-pass type IV membrane protein</topology>
    </subcellularLocation>
</comment>
<evidence type="ECO:0000256" key="2">
    <source>
        <dbReference type="ARBA" id="ARBA00007891"/>
    </source>
</evidence>
<evidence type="ECO:0000256" key="9">
    <source>
        <dbReference type="ARBA" id="ARBA00023136"/>
    </source>
</evidence>
<dbReference type="HOGENOM" id="CLU_1251310_0_0_1"/>
<evidence type="ECO:0000313" key="11">
    <source>
        <dbReference type="EMBL" id="EEB07499.1"/>
    </source>
</evidence>
<dbReference type="OrthoDB" id="3231855at2759"/>
<keyword evidence="5" id="KW-0256">Endoplasmic reticulum</keyword>
<protein>
    <submittedName>
        <fullName evidence="11">SNARE Slt1</fullName>
    </submittedName>
</protein>
<keyword evidence="6" id="KW-0931">ER-Golgi transport</keyword>
<evidence type="ECO:0000256" key="10">
    <source>
        <dbReference type="SAM" id="Phobius"/>
    </source>
</evidence>
<dbReference type="GO" id="GO:0005789">
    <property type="term" value="C:endoplasmic reticulum membrane"/>
    <property type="evidence" value="ECO:0007669"/>
    <property type="project" value="UniProtKB-SubCell"/>
</dbReference>
<sequence>MAEDLLSSLEKSFQNIRKEIRDPLDVLKFEKNLDYARKLFWENGENSLLKIGEPSALAKRFMALQGELNEMRAEQEMYLDYKQQEFRKKEEERLEECNHQLRQRRLTNALNKQEHEEEHSTARILTQQRSLQSEISSSLLSMASILKQNALSFTNALVQDAHVIQRTGETLEGNQTKLETTNERVMKYVRSKKLGFWKRLSMVLTAVVAFIVMLFIIHFTK</sequence>
<comment type="similarity">
    <text evidence="2">Belongs to the USE1 family.</text>
</comment>
<dbReference type="EMBL" id="KE651166">
    <property type="protein sequence ID" value="EEB07499.1"/>
    <property type="molecule type" value="Genomic_DNA"/>
</dbReference>
<keyword evidence="4 10" id="KW-0812">Transmembrane</keyword>
<evidence type="ECO:0000256" key="7">
    <source>
        <dbReference type="ARBA" id="ARBA00022927"/>
    </source>
</evidence>
<feature type="transmembrane region" description="Helical" evidence="10">
    <location>
        <begin position="200"/>
        <end position="219"/>
    </location>
</feature>